<evidence type="ECO:0000313" key="2">
    <source>
        <dbReference type="EMBL" id="KAL3737767.1"/>
    </source>
</evidence>
<feature type="compositionally biased region" description="Basic residues" evidence="1">
    <location>
        <begin position="180"/>
        <end position="189"/>
    </location>
</feature>
<gene>
    <name evidence="2" type="ORF">ACJRO7_019310</name>
</gene>
<keyword evidence="3" id="KW-1185">Reference proteome</keyword>
<organism evidence="2 3">
    <name type="scientific">Eucalyptus globulus</name>
    <name type="common">Tasmanian blue gum</name>
    <dbReference type="NCBI Taxonomy" id="34317"/>
    <lineage>
        <taxon>Eukaryota</taxon>
        <taxon>Viridiplantae</taxon>
        <taxon>Streptophyta</taxon>
        <taxon>Embryophyta</taxon>
        <taxon>Tracheophyta</taxon>
        <taxon>Spermatophyta</taxon>
        <taxon>Magnoliopsida</taxon>
        <taxon>eudicotyledons</taxon>
        <taxon>Gunneridae</taxon>
        <taxon>Pentapetalae</taxon>
        <taxon>rosids</taxon>
        <taxon>malvids</taxon>
        <taxon>Myrtales</taxon>
        <taxon>Myrtaceae</taxon>
        <taxon>Myrtoideae</taxon>
        <taxon>Eucalypteae</taxon>
        <taxon>Eucalyptus</taxon>
    </lineage>
</organism>
<name>A0ABD3KJI0_EUCGL</name>
<feature type="region of interest" description="Disordered" evidence="1">
    <location>
        <begin position="169"/>
        <end position="189"/>
    </location>
</feature>
<evidence type="ECO:0000313" key="3">
    <source>
        <dbReference type="Proteomes" id="UP001634007"/>
    </source>
</evidence>
<dbReference type="EMBL" id="JBJKBG010000005">
    <property type="protein sequence ID" value="KAL3737767.1"/>
    <property type="molecule type" value="Genomic_DNA"/>
</dbReference>
<feature type="compositionally biased region" description="Low complexity" evidence="1">
    <location>
        <begin position="67"/>
        <end position="90"/>
    </location>
</feature>
<comment type="caution">
    <text evidence="2">The sequence shown here is derived from an EMBL/GenBank/DDBJ whole genome shotgun (WGS) entry which is preliminary data.</text>
</comment>
<feature type="region of interest" description="Disordered" evidence="1">
    <location>
        <begin position="51"/>
        <end position="90"/>
    </location>
</feature>
<accession>A0ABD3KJI0</accession>
<reference evidence="2 3" key="1">
    <citation type="submission" date="2024-11" db="EMBL/GenBank/DDBJ databases">
        <title>Chromosome-level genome assembly of Eucalyptus globulus Labill. provides insights into its genome evolution.</title>
        <authorList>
            <person name="Li X."/>
        </authorList>
    </citation>
    <scope>NUCLEOTIDE SEQUENCE [LARGE SCALE GENOMIC DNA]</scope>
    <source>
        <strain evidence="2">CL2024</strain>
        <tissue evidence="2">Fresh tender leaves</tissue>
    </source>
</reference>
<protein>
    <submittedName>
        <fullName evidence="2">Uncharacterized protein</fullName>
    </submittedName>
</protein>
<feature type="compositionally biased region" description="Low complexity" evidence="1">
    <location>
        <begin position="170"/>
        <end position="179"/>
    </location>
</feature>
<feature type="region of interest" description="Disordered" evidence="1">
    <location>
        <begin position="1"/>
        <end position="26"/>
    </location>
</feature>
<sequence length="189" mass="20490">MQRQSLGSPASKLHGHGAPSAALSSAAKDGALVVVDDSSSATKRRDSFLLLPRYDGDDDKSSRPHRLSLAAAAAAPSSSSSTSSSPALSPRKTGKLIHLIPLLTFFCFLVLYLCSHSPSQTDLAQFGGFKHPAEQIVTTDIDEIGRFSEVRRGDALAFRSQRSLREVARRSQQQQPRTSRAVHRKFADF</sequence>
<dbReference type="Proteomes" id="UP001634007">
    <property type="component" value="Unassembled WGS sequence"/>
</dbReference>
<proteinExistence type="predicted"/>
<evidence type="ECO:0000256" key="1">
    <source>
        <dbReference type="SAM" id="MobiDB-lite"/>
    </source>
</evidence>
<dbReference type="PANTHER" id="PTHR35297">
    <property type="entry name" value="PROTEIN, PUTATIVE-RELATED"/>
    <property type="match status" value="1"/>
</dbReference>
<dbReference type="AlphaFoldDB" id="A0ABD3KJI0"/>
<dbReference type="PANTHER" id="PTHR35297:SF2">
    <property type="entry name" value="PROTEIN, PUTATIVE-RELATED"/>
    <property type="match status" value="1"/>
</dbReference>